<dbReference type="PANTHER" id="PTHR43394:SF1">
    <property type="entry name" value="ATP-BINDING CASSETTE SUB-FAMILY B MEMBER 10, MITOCHONDRIAL"/>
    <property type="match status" value="1"/>
</dbReference>
<dbReference type="GO" id="GO:0015421">
    <property type="term" value="F:ABC-type oligopeptide transporter activity"/>
    <property type="evidence" value="ECO:0007669"/>
    <property type="project" value="TreeGrafter"/>
</dbReference>
<dbReference type="EMBL" id="BAVS01000003">
    <property type="protein sequence ID" value="GAE92192.1"/>
    <property type="molecule type" value="Genomic_DNA"/>
</dbReference>
<sequence>MLTNPAILILDEATSSIDTITEIKITEALETLMKGGKTSFVIAHRLNTIKKADIILVLDEGKIIEKGNHSSLMKEKGFYANLVATQAGNK</sequence>
<gene>
    <name evidence="1" type="ORF">JCM21714_1174</name>
</gene>
<evidence type="ECO:0000313" key="2">
    <source>
        <dbReference type="Proteomes" id="UP000019102"/>
    </source>
</evidence>
<comment type="caution">
    <text evidence="1">The sequence shown here is derived from an EMBL/GenBank/DDBJ whole genome shotgun (WGS) entry which is preliminary data.</text>
</comment>
<dbReference type="AlphaFoldDB" id="W4VG60"/>
<dbReference type="PANTHER" id="PTHR43394">
    <property type="entry name" value="ATP-DEPENDENT PERMEASE MDL1, MITOCHONDRIAL"/>
    <property type="match status" value="1"/>
</dbReference>
<dbReference type="eggNOG" id="COG1132">
    <property type="taxonomic scope" value="Bacteria"/>
</dbReference>
<keyword evidence="2" id="KW-1185">Reference proteome</keyword>
<protein>
    <submittedName>
        <fullName evidence="1">ABC transporter</fullName>
    </submittedName>
</protein>
<dbReference type="STRING" id="1298598.JCM21714_1174"/>
<dbReference type="InterPro" id="IPR039421">
    <property type="entry name" value="Type_1_exporter"/>
</dbReference>
<dbReference type="Gene3D" id="3.40.50.300">
    <property type="entry name" value="P-loop containing nucleotide triphosphate hydrolases"/>
    <property type="match status" value="1"/>
</dbReference>
<dbReference type="Proteomes" id="UP000019102">
    <property type="component" value="Unassembled WGS sequence"/>
</dbReference>
<name>W4VG60_9BACI</name>
<evidence type="ECO:0000313" key="1">
    <source>
        <dbReference type="EMBL" id="GAE92192.1"/>
    </source>
</evidence>
<dbReference type="InterPro" id="IPR027417">
    <property type="entry name" value="P-loop_NTPase"/>
</dbReference>
<accession>W4VG60</accession>
<dbReference type="SUPFAM" id="SSF52540">
    <property type="entry name" value="P-loop containing nucleoside triphosphate hydrolases"/>
    <property type="match status" value="1"/>
</dbReference>
<reference evidence="1 2" key="1">
    <citation type="journal article" date="2014" name="Genome Announc.">
        <title>Draft Genome Sequence of the Boron-Tolerant and Moderately Halotolerant Bacterium Gracilibacillus boraciitolerans JCM 21714T.</title>
        <authorList>
            <person name="Ahmed I."/>
            <person name="Oshima K."/>
            <person name="Suda W."/>
            <person name="Kitamura K."/>
            <person name="Iida T."/>
            <person name="Ohmori Y."/>
            <person name="Fujiwara T."/>
            <person name="Hattori M."/>
            <person name="Ohkuma M."/>
        </authorList>
    </citation>
    <scope>NUCLEOTIDE SEQUENCE [LARGE SCALE GENOMIC DNA]</scope>
    <source>
        <strain evidence="1 2">JCM 21714</strain>
    </source>
</reference>
<organism evidence="1 2">
    <name type="scientific">Gracilibacillus boraciitolerans JCM 21714</name>
    <dbReference type="NCBI Taxonomy" id="1298598"/>
    <lineage>
        <taxon>Bacteria</taxon>
        <taxon>Bacillati</taxon>
        <taxon>Bacillota</taxon>
        <taxon>Bacilli</taxon>
        <taxon>Bacillales</taxon>
        <taxon>Bacillaceae</taxon>
        <taxon>Gracilibacillus</taxon>
    </lineage>
</organism>
<proteinExistence type="predicted"/>